<dbReference type="Pfam" id="PF09587">
    <property type="entry name" value="PGA_cap"/>
    <property type="match status" value="1"/>
</dbReference>
<protein>
    <submittedName>
        <fullName evidence="3">Poly-gamma-glutamate synthesis protein (Capsule biosynthesis protein)</fullName>
    </submittedName>
</protein>
<reference evidence="3 4" key="1">
    <citation type="submission" date="2019-03" db="EMBL/GenBank/DDBJ databases">
        <title>Genomic Encyclopedia of Archaeal and Bacterial Type Strains, Phase II (KMG-II): from individual species to whole genera.</title>
        <authorList>
            <person name="Goeker M."/>
        </authorList>
    </citation>
    <scope>NUCLEOTIDE SEQUENCE [LARGE SCALE GENOMIC DNA]</scope>
    <source>
        <strain evidence="3 4">DSM 24782</strain>
    </source>
</reference>
<comment type="caution">
    <text evidence="3">The sequence shown here is derived from an EMBL/GenBank/DDBJ whole genome shotgun (WGS) entry which is preliminary data.</text>
</comment>
<dbReference type="EMBL" id="SOAM01000005">
    <property type="protein sequence ID" value="TDS74464.1"/>
    <property type="molecule type" value="Genomic_DNA"/>
</dbReference>
<dbReference type="AlphaFoldDB" id="A0A4R7FIR2"/>
<evidence type="ECO:0000259" key="2">
    <source>
        <dbReference type="SMART" id="SM00854"/>
    </source>
</evidence>
<accession>A0A4R7FIR2</accession>
<dbReference type="OrthoDB" id="4394033at2"/>
<dbReference type="RefSeq" id="WP_133767780.1">
    <property type="nucleotide sequence ID" value="NZ_BAAARP010000001.1"/>
</dbReference>
<name>A0A4R7FIR2_9MICO</name>
<dbReference type="PANTHER" id="PTHR33393">
    <property type="entry name" value="POLYGLUTAMINE SYNTHESIS ACCESSORY PROTEIN RV0574C-RELATED"/>
    <property type="match status" value="1"/>
</dbReference>
<evidence type="ECO:0000313" key="4">
    <source>
        <dbReference type="Proteomes" id="UP000295344"/>
    </source>
</evidence>
<keyword evidence="4" id="KW-1185">Reference proteome</keyword>
<evidence type="ECO:0000256" key="1">
    <source>
        <dbReference type="ARBA" id="ARBA00005662"/>
    </source>
</evidence>
<dbReference type="InterPro" id="IPR052169">
    <property type="entry name" value="CW_Biosynth-Accessory"/>
</dbReference>
<dbReference type="Proteomes" id="UP000295344">
    <property type="component" value="Unassembled WGS sequence"/>
</dbReference>
<proteinExistence type="inferred from homology"/>
<dbReference type="SMART" id="SM00854">
    <property type="entry name" value="PGA_cap"/>
    <property type="match status" value="1"/>
</dbReference>
<dbReference type="SUPFAM" id="SSF56300">
    <property type="entry name" value="Metallo-dependent phosphatases"/>
    <property type="match status" value="1"/>
</dbReference>
<feature type="domain" description="Capsule synthesis protein CapA" evidence="2">
    <location>
        <begin position="6"/>
        <end position="263"/>
    </location>
</feature>
<dbReference type="InterPro" id="IPR029052">
    <property type="entry name" value="Metallo-depent_PP-like"/>
</dbReference>
<dbReference type="PANTHER" id="PTHR33393:SF13">
    <property type="entry name" value="PGA BIOSYNTHESIS PROTEIN CAPA"/>
    <property type="match status" value="1"/>
</dbReference>
<comment type="similarity">
    <text evidence="1">Belongs to the CapA family.</text>
</comment>
<gene>
    <name evidence="3" type="ORF">CLV52_3646</name>
</gene>
<dbReference type="Gene3D" id="3.60.21.10">
    <property type="match status" value="1"/>
</dbReference>
<dbReference type="InterPro" id="IPR019079">
    <property type="entry name" value="Capsule_synth_CapA"/>
</dbReference>
<organism evidence="3 4">
    <name type="scientific">Amnibacterium kyonggiense</name>
    <dbReference type="NCBI Taxonomy" id="595671"/>
    <lineage>
        <taxon>Bacteria</taxon>
        <taxon>Bacillati</taxon>
        <taxon>Actinomycetota</taxon>
        <taxon>Actinomycetes</taxon>
        <taxon>Micrococcales</taxon>
        <taxon>Microbacteriaceae</taxon>
        <taxon>Amnibacterium</taxon>
    </lineage>
</organism>
<evidence type="ECO:0000313" key="3">
    <source>
        <dbReference type="EMBL" id="TDS74464.1"/>
    </source>
</evidence>
<sequence length="384" mass="40662">MTAGFRIALTGDLIVDRPDPDGFFDPVRDLLTSAALTIGQLEVPHARTTTVATVDVPAPPADPEHLGAVRRAGFDVLTLAGNHIADAGAEGIQETIAAATRFGLRTAGAGEDLTAAEAPVVVRVGERTVGVLSFNCVGPTDSWATSRRPGAAYVKVLSHYEPIGANPGGPPSVHTWADPASLERMRAVVARAADRVDLLVVALHKGLVHAPAELAAYETEVAHAAIDAGAAIVVGHHAHILRGVEMYRGQPIFHGLGNLVTVTDALTPTTADVAEQRRWAERRRRLFGFEPDPALPSWYPFHPESRNTMVAVLDVEPDGDALVGLVPCFLDEGARPVPWGGDDGGNAVVEYIRRITRAEGFATGFVQDGDVVRVEPQQQQGVSA</sequence>